<protein>
    <recommendedName>
        <fullName evidence="4">superoxide dismutase</fullName>
        <ecNumber evidence="4">1.15.1.1</ecNumber>
    </recommendedName>
</protein>
<dbReference type="GO" id="GO:0005576">
    <property type="term" value="C:extracellular region"/>
    <property type="evidence" value="ECO:0007669"/>
    <property type="project" value="UniProtKB-SubCell"/>
</dbReference>
<dbReference type="GO" id="GO:0004784">
    <property type="term" value="F:superoxide dismutase activity"/>
    <property type="evidence" value="ECO:0007669"/>
    <property type="project" value="UniProtKB-EC"/>
</dbReference>
<keyword evidence="9" id="KW-0732">Signal</keyword>
<proteinExistence type="inferred from homology"/>
<dbReference type="GeneID" id="34464152"/>
<comment type="similarity">
    <text evidence="3">Belongs to the Cu-Zn superoxide dismutase family.</text>
</comment>
<dbReference type="EC" id="1.15.1.1" evidence="4"/>
<dbReference type="Proteomes" id="UP000184300">
    <property type="component" value="Unassembled WGS sequence"/>
</dbReference>
<name>A0A1L9V578_ASPGL</name>
<dbReference type="FunFam" id="2.60.40.200:FF:000007">
    <property type="entry name" value="Cell surface Cu-only superoxide dismutase 5"/>
    <property type="match status" value="1"/>
</dbReference>
<evidence type="ECO:0000256" key="9">
    <source>
        <dbReference type="SAM" id="SignalP"/>
    </source>
</evidence>
<dbReference type="AlphaFoldDB" id="A0A1L9V578"/>
<keyword evidence="6" id="KW-0049">Antioxidant</keyword>
<comment type="catalytic activity">
    <reaction evidence="7">
        <text>2 superoxide + 2 H(+) = H2O2 + O2</text>
        <dbReference type="Rhea" id="RHEA:20696"/>
        <dbReference type="ChEBI" id="CHEBI:15378"/>
        <dbReference type="ChEBI" id="CHEBI:15379"/>
        <dbReference type="ChEBI" id="CHEBI:16240"/>
        <dbReference type="ChEBI" id="CHEBI:18421"/>
        <dbReference type="EC" id="1.15.1.1"/>
    </reaction>
</comment>
<keyword evidence="11" id="KW-1185">Reference proteome</keyword>
<evidence type="ECO:0000256" key="5">
    <source>
        <dbReference type="ARBA" id="ARBA00022525"/>
    </source>
</evidence>
<gene>
    <name evidence="10" type="ORF">ASPGLDRAFT_53037</name>
</gene>
<dbReference type="OrthoDB" id="159229at2759"/>
<organism evidence="10 11">
    <name type="scientific">Aspergillus glaucus CBS 516.65</name>
    <dbReference type="NCBI Taxonomy" id="1160497"/>
    <lineage>
        <taxon>Eukaryota</taxon>
        <taxon>Fungi</taxon>
        <taxon>Dikarya</taxon>
        <taxon>Ascomycota</taxon>
        <taxon>Pezizomycotina</taxon>
        <taxon>Eurotiomycetes</taxon>
        <taxon>Eurotiomycetidae</taxon>
        <taxon>Eurotiales</taxon>
        <taxon>Aspergillaceae</taxon>
        <taxon>Aspergillus</taxon>
        <taxon>Aspergillus subgen. Aspergillus</taxon>
    </lineage>
</organism>
<evidence type="ECO:0000256" key="1">
    <source>
        <dbReference type="ARBA" id="ARBA00004196"/>
    </source>
</evidence>
<evidence type="ECO:0000256" key="8">
    <source>
        <dbReference type="SAM" id="MobiDB-lite"/>
    </source>
</evidence>
<sequence>MRLTLVANVFLGLCLSAAASPTNFTRAPIVVDNPSKLFEARLLEKNTTTIRGALNIWARSIGVKVHADFWGLPKEQALPYHIHARRVPENGSCEATGPHLDPYNRSQDPPCDATRPETCEVGDLSGKHSPMFTAVYESFEAEYPDHFLSTDPNSPAYFGDLSIVVHGPNSERLNCGNFVLKQTGTEPSY</sequence>
<dbReference type="Gene3D" id="2.60.40.200">
    <property type="entry name" value="Superoxide dismutase, copper/zinc binding domain"/>
    <property type="match status" value="1"/>
</dbReference>
<comment type="subcellular location">
    <subcellularLocation>
        <location evidence="1">Cell envelope</location>
    </subcellularLocation>
    <subcellularLocation>
        <location evidence="2">Secreted</location>
    </subcellularLocation>
</comment>
<dbReference type="InterPro" id="IPR036423">
    <property type="entry name" value="SOD-like_Cu/Zn_dom_sf"/>
</dbReference>
<feature type="chain" id="PRO_5009887827" description="superoxide dismutase" evidence="9">
    <location>
        <begin position="20"/>
        <end position="189"/>
    </location>
</feature>
<accession>A0A1L9V578</accession>
<dbReference type="SUPFAM" id="SSF49329">
    <property type="entry name" value="Cu,Zn superoxide dismutase-like"/>
    <property type="match status" value="1"/>
</dbReference>
<dbReference type="VEuPathDB" id="FungiDB:ASPGLDRAFT_53037"/>
<evidence type="ECO:0000313" key="10">
    <source>
        <dbReference type="EMBL" id="OJJ79009.1"/>
    </source>
</evidence>
<evidence type="ECO:0000313" key="11">
    <source>
        <dbReference type="Proteomes" id="UP000184300"/>
    </source>
</evidence>
<feature type="signal peptide" evidence="9">
    <location>
        <begin position="1"/>
        <end position="19"/>
    </location>
</feature>
<evidence type="ECO:0000256" key="3">
    <source>
        <dbReference type="ARBA" id="ARBA00010457"/>
    </source>
</evidence>
<evidence type="ECO:0000256" key="4">
    <source>
        <dbReference type="ARBA" id="ARBA00012682"/>
    </source>
</evidence>
<dbReference type="GO" id="GO:0046872">
    <property type="term" value="F:metal ion binding"/>
    <property type="evidence" value="ECO:0007669"/>
    <property type="project" value="InterPro"/>
</dbReference>
<evidence type="ECO:0000256" key="2">
    <source>
        <dbReference type="ARBA" id="ARBA00004613"/>
    </source>
</evidence>
<keyword evidence="5" id="KW-0964">Secreted</keyword>
<reference evidence="11" key="1">
    <citation type="journal article" date="2017" name="Genome Biol.">
        <title>Comparative genomics reveals high biological diversity and specific adaptations in the industrially and medically important fungal genus Aspergillus.</title>
        <authorList>
            <person name="de Vries R.P."/>
            <person name="Riley R."/>
            <person name="Wiebenga A."/>
            <person name="Aguilar-Osorio G."/>
            <person name="Amillis S."/>
            <person name="Uchima C.A."/>
            <person name="Anderluh G."/>
            <person name="Asadollahi M."/>
            <person name="Askin M."/>
            <person name="Barry K."/>
            <person name="Battaglia E."/>
            <person name="Bayram O."/>
            <person name="Benocci T."/>
            <person name="Braus-Stromeyer S.A."/>
            <person name="Caldana C."/>
            <person name="Canovas D."/>
            <person name="Cerqueira G.C."/>
            <person name="Chen F."/>
            <person name="Chen W."/>
            <person name="Choi C."/>
            <person name="Clum A."/>
            <person name="Dos Santos R.A."/>
            <person name="Damasio A.R."/>
            <person name="Diallinas G."/>
            <person name="Emri T."/>
            <person name="Fekete E."/>
            <person name="Flipphi M."/>
            <person name="Freyberg S."/>
            <person name="Gallo A."/>
            <person name="Gournas C."/>
            <person name="Habgood R."/>
            <person name="Hainaut M."/>
            <person name="Harispe M.L."/>
            <person name="Henrissat B."/>
            <person name="Hilden K.S."/>
            <person name="Hope R."/>
            <person name="Hossain A."/>
            <person name="Karabika E."/>
            <person name="Karaffa L."/>
            <person name="Karanyi Z."/>
            <person name="Krasevec N."/>
            <person name="Kuo A."/>
            <person name="Kusch H."/>
            <person name="LaButti K."/>
            <person name="Lagendijk E.L."/>
            <person name="Lapidus A."/>
            <person name="Levasseur A."/>
            <person name="Lindquist E."/>
            <person name="Lipzen A."/>
            <person name="Logrieco A.F."/>
            <person name="MacCabe A."/>
            <person name="Maekelae M.R."/>
            <person name="Malavazi I."/>
            <person name="Melin P."/>
            <person name="Meyer V."/>
            <person name="Mielnichuk N."/>
            <person name="Miskei M."/>
            <person name="Molnar A.P."/>
            <person name="Mule G."/>
            <person name="Ngan C.Y."/>
            <person name="Orejas M."/>
            <person name="Orosz E."/>
            <person name="Ouedraogo J.P."/>
            <person name="Overkamp K.M."/>
            <person name="Park H.-S."/>
            <person name="Perrone G."/>
            <person name="Piumi F."/>
            <person name="Punt P.J."/>
            <person name="Ram A.F."/>
            <person name="Ramon A."/>
            <person name="Rauscher S."/>
            <person name="Record E."/>
            <person name="Riano-Pachon D.M."/>
            <person name="Robert V."/>
            <person name="Roehrig J."/>
            <person name="Ruller R."/>
            <person name="Salamov A."/>
            <person name="Salih N.S."/>
            <person name="Samson R.A."/>
            <person name="Sandor E."/>
            <person name="Sanguinetti M."/>
            <person name="Schuetze T."/>
            <person name="Sepcic K."/>
            <person name="Shelest E."/>
            <person name="Sherlock G."/>
            <person name="Sophianopoulou V."/>
            <person name="Squina F.M."/>
            <person name="Sun H."/>
            <person name="Susca A."/>
            <person name="Todd R.B."/>
            <person name="Tsang A."/>
            <person name="Unkles S.E."/>
            <person name="van de Wiele N."/>
            <person name="van Rossen-Uffink D."/>
            <person name="Oliveira J.V."/>
            <person name="Vesth T.C."/>
            <person name="Visser J."/>
            <person name="Yu J.-H."/>
            <person name="Zhou M."/>
            <person name="Andersen M.R."/>
            <person name="Archer D.B."/>
            <person name="Baker S.E."/>
            <person name="Benoit I."/>
            <person name="Brakhage A.A."/>
            <person name="Braus G.H."/>
            <person name="Fischer R."/>
            <person name="Frisvad J.C."/>
            <person name="Goldman G.H."/>
            <person name="Houbraken J."/>
            <person name="Oakley B."/>
            <person name="Pocsi I."/>
            <person name="Scazzocchio C."/>
            <person name="Seiboth B."/>
            <person name="vanKuyk P.A."/>
            <person name="Wortman J."/>
            <person name="Dyer P.S."/>
            <person name="Grigoriev I.V."/>
        </authorList>
    </citation>
    <scope>NUCLEOTIDE SEQUENCE [LARGE SCALE GENOMIC DNA]</scope>
    <source>
        <strain evidence="11">CBS 516.65</strain>
    </source>
</reference>
<feature type="region of interest" description="Disordered" evidence="8">
    <location>
        <begin position="94"/>
        <end position="113"/>
    </location>
</feature>
<evidence type="ECO:0000256" key="6">
    <source>
        <dbReference type="ARBA" id="ARBA00022862"/>
    </source>
</evidence>
<evidence type="ECO:0000256" key="7">
    <source>
        <dbReference type="ARBA" id="ARBA00049204"/>
    </source>
</evidence>
<dbReference type="EMBL" id="KV878923">
    <property type="protein sequence ID" value="OJJ79009.1"/>
    <property type="molecule type" value="Genomic_DNA"/>
</dbReference>
<dbReference type="RefSeq" id="XP_022395707.1">
    <property type="nucleotide sequence ID" value="XM_022547891.1"/>
</dbReference>
<dbReference type="STRING" id="1160497.A0A1L9V578"/>